<keyword evidence="7" id="KW-1185">Reference proteome</keyword>
<keyword evidence="4 5" id="KW-0326">Glycosidase</keyword>
<dbReference type="InterPro" id="IPR006710">
    <property type="entry name" value="Glyco_hydro_43"/>
</dbReference>
<dbReference type="Proteomes" id="UP000323917">
    <property type="component" value="Chromosome"/>
</dbReference>
<dbReference type="PANTHER" id="PTHR43301">
    <property type="entry name" value="ARABINAN ENDO-1,5-ALPHA-L-ARABINOSIDASE"/>
    <property type="match status" value="1"/>
</dbReference>
<proteinExistence type="inferred from homology"/>
<evidence type="ECO:0000256" key="3">
    <source>
        <dbReference type="ARBA" id="ARBA00022801"/>
    </source>
</evidence>
<dbReference type="OrthoDB" id="9758923at2"/>
<reference evidence="6 7" key="1">
    <citation type="submission" date="2019-08" db="EMBL/GenBank/DDBJ databases">
        <title>Deep-cultivation of Planctomycetes and their phenomic and genomic characterization uncovers novel biology.</title>
        <authorList>
            <person name="Wiegand S."/>
            <person name="Jogler M."/>
            <person name="Boedeker C."/>
            <person name="Pinto D."/>
            <person name="Vollmers J."/>
            <person name="Rivas-Marin E."/>
            <person name="Kohn T."/>
            <person name="Peeters S.H."/>
            <person name="Heuer A."/>
            <person name="Rast P."/>
            <person name="Oberbeckmann S."/>
            <person name="Bunk B."/>
            <person name="Jeske O."/>
            <person name="Meyerdierks A."/>
            <person name="Storesund J.E."/>
            <person name="Kallscheuer N."/>
            <person name="Luecker S."/>
            <person name="Lage O.M."/>
            <person name="Pohl T."/>
            <person name="Merkel B.J."/>
            <person name="Hornburger P."/>
            <person name="Mueller R.-W."/>
            <person name="Bruemmer F."/>
            <person name="Labrenz M."/>
            <person name="Spormann A.M."/>
            <person name="Op den Camp H."/>
            <person name="Overmann J."/>
            <person name="Amann R."/>
            <person name="Jetten M.S.M."/>
            <person name="Mascher T."/>
            <person name="Medema M.H."/>
            <person name="Devos D.P."/>
            <person name="Kaster A.-K."/>
            <person name="Ovreas L."/>
            <person name="Rohde M."/>
            <person name="Galperin M.Y."/>
            <person name="Jogler C."/>
        </authorList>
    </citation>
    <scope>NUCLEOTIDE SEQUENCE [LARGE SCALE GENOMIC DNA]</scope>
    <source>
        <strain evidence="6 7">Pr1d</strain>
    </source>
</reference>
<dbReference type="Pfam" id="PF04616">
    <property type="entry name" value="Glyco_hydro_43"/>
    <property type="match status" value="1"/>
</dbReference>
<evidence type="ECO:0000256" key="4">
    <source>
        <dbReference type="ARBA" id="ARBA00023295"/>
    </source>
</evidence>
<evidence type="ECO:0000313" key="6">
    <source>
        <dbReference type="EMBL" id="QEG35412.1"/>
    </source>
</evidence>
<protein>
    <submittedName>
        <fullName evidence="6">Glycosyl hydrolases family 43</fullName>
    </submittedName>
</protein>
<dbReference type="Gene3D" id="2.115.10.20">
    <property type="entry name" value="Glycosyl hydrolase domain, family 43"/>
    <property type="match status" value="1"/>
</dbReference>
<gene>
    <name evidence="6" type="ORF">Pr1d_27110</name>
</gene>
<dbReference type="GO" id="GO:0004553">
    <property type="term" value="F:hydrolase activity, hydrolyzing O-glycosyl compounds"/>
    <property type="evidence" value="ECO:0007669"/>
    <property type="project" value="InterPro"/>
</dbReference>
<dbReference type="RefSeq" id="WP_148073927.1">
    <property type="nucleotide sequence ID" value="NZ_CP042913.1"/>
</dbReference>
<dbReference type="SUPFAM" id="SSF75005">
    <property type="entry name" value="Arabinanase/levansucrase/invertase"/>
    <property type="match status" value="1"/>
</dbReference>
<evidence type="ECO:0000313" key="7">
    <source>
        <dbReference type="Proteomes" id="UP000323917"/>
    </source>
</evidence>
<dbReference type="EMBL" id="CP042913">
    <property type="protein sequence ID" value="QEG35412.1"/>
    <property type="molecule type" value="Genomic_DNA"/>
</dbReference>
<comment type="similarity">
    <text evidence="2 5">Belongs to the glycosyl hydrolase 43 family.</text>
</comment>
<comment type="pathway">
    <text evidence="1">Glycan metabolism; L-arabinan degradation.</text>
</comment>
<dbReference type="KEGG" id="bgok:Pr1d_27110"/>
<dbReference type="CDD" id="cd08983">
    <property type="entry name" value="GH43_Bt3655-like"/>
    <property type="match status" value="1"/>
</dbReference>
<dbReference type="InterPro" id="IPR023296">
    <property type="entry name" value="Glyco_hydro_beta-prop_sf"/>
</dbReference>
<organism evidence="6 7">
    <name type="scientific">Bythopirellula goksoeyrii</name>
    <dbReference type="NCBI Taxonomy" id="1400387"/>
    <lineage>
        <taxon>Bacteria</taxon>
        <taxon>Pseudomonadati</taxon>
        <taxon>Planctomycetota</taxon>
        <taxon>Planctomycetia</taxon>
        <taxon>Pirellulales</taxon>
        <taxon>Lacipirellulaceae</taxon>
        <taxon>Bythopirellula</taxon>
    </lineage>
</organism>
<dbReference type="GO" id="GO:0005975">
    <property type="term" value="P:carbohydrate metabolic process"/>
    <property type="evidence" value="ECO:0007669"/>
    <property type="project" value="InterPro"/>
</dbReference>
<evidence type="ECO:0000256" key="1">
    <source>
        <dbReference type="ARBA" id="ARBA00004834"/>
    </source>
</evidence>
<sequence length="340" mass="38885">MMKINCTQTLAIAVVALVFQLTFVSAEPVLLFPYFDSNGENGVYLAWSADGRDFRQVNDGKPIFTPPQWKDQNLTRDPSIVYQDGKFHMVWTSNWNGPFFGYAFSDDLETWSEPIKIRPFPEGSEQPKNVWAPELFWDHVAGNFKIVWSSTLPSELSDSDGSEDSHGYDHRMYYVETRDFKNISEPKLIFQDLDYSVIDAQIAFDPGKSDPEVEDRWVMVLKKEVPPDQGGKNIRLAFSSPTIEAVSFRHPTEPMVGFGTDIQGQHLAEGPSLVFWNGEWLLYWDSYQAHHYSMASSSDLNTWTDQTQELRFPVKHPRHGTVFIADNQVISWDLGISPTK</sequence>
<dbReference type="InterPro" id="IPR050727">
    <property type="entry name" value="GH43_arabinanases"/>
</dbReference>
<keyword evidence="3 5" id="KW-0378">Hydrolase</keyword>
<name>A0A5B9QD41_9BACT</name>
<accession>A0A5B9QD41</accession>
<evidence type="ECO:0000256" key="2">
    <source>
        <dbReference type="ARBA" id="ARBA00009865"/>
    </source>
</evidence>
<dbReference type="AlphaFoldDB" id="A0A5B9QD41"/>
<evidence type="ECO:0000256" key="5">
    <source>
        <dbReference type="RuleBase" id="RU361187"/>
    </source>
</evidence>
<dbReference type="PANTHER" id="PTHR43301:SF3">
    <property type="entry name" value="ARABINAN ENDO-1,5-ALPHA-L-ARABINOSIDASE A-RELATED"/>
    <property type="match status" value="1"/>
</dbReference>